<organism evidence="2">
    <name type="scientific">Arundo donax</name>
    <name type="common">Giant reed</name>
    <name type="synonym">Donax arundinaceus</name>
    <dbReference type="NCBI Taxonomy" id="35708"/>
    <lineage>
        <taxon>Eukaryota</taxon>
        <taxon>Viridiplantae</taxon>
        <taxon>Streptophyta</taxon>
        <taxon>Embryophyta</taxon>
        <taxon>Tracheophyta</taxon>
        <taxon>Spermatophyta</taxon>
        <taxon>Magnoliopsida</taxon>
        <taxon>Liliopsida</taxon>
        <taxon>Poales</taxon>
        <taxon>Poaceae</taxon>
        <taxon>PACMAD clade</taxon>
        <taxon>Arundinoideae</taxon>
        <taxon>Arundineae</taxon>
        <taxon>Arundo</taxon>
    </lineage>
</organism>
<keyword evidence="1" id="KW-0472">Membrane</keyword>
<keyword evidence="1" id="KW-0812">Transmembrane</keyword>
<dbReference type="AlphaFoldDB" id="A0A0A8YCK4"/>
<keyword evidence="1" id="KW-1133">Transmembrane helix</keyword>
<protein>
    <submittedName>
        <fullName evidence="2">Uncharacterized protein</fullName>
    </submittedName>
</protein>
<reference evidence="2" key="1">
    <citation type="submission" date="2014-09" db="EMBL/GenBank/DDBJ databases">
        <authorList>
            <person name="Magalhaes I.L.F."/>
            <person name="Oliveira U."/>
            <person name="Santos F.R."/>
            <person name="Vidigal T.H.D.A."/>
            <person name="Brescovit A.D."/>
            <person name="Santos A.J."/>
        </authorList>
    </citation>
    <scope>NUCLEOTIDE SEQUENCE</scope>
    <source>
        <tissue evidence="2">Shoot tissue taken approximately 20 cm above the soil surface</tissue>
    </source>
</reference>
<evidence type="ECO:0000256" key="1">
    <source>
        <dbReference type="SAM" id="Phobius"/>
    </source>
</evidence>
<evidence type="ECO:0000313" key="2">
    <source>
        <dbReference type="EMBL" id="JAD23208.1"/>
    </source>
</evidence>
<proteinExistence type="predicted"/>
<accession>A0A0A8YCK4</accession>
<sequence length="44" mass="5305">MPKRFTKLCGRLPWHSMWYMIIMCPIPFHGLNPFINWIHGAYLS</sequence>
<reference evidence="2" key="2">
    <citation type="journal article" date="2015" name="Data Brief">
        <title>Shoot transcriptome of the giant reed, Arundo donax.</title>
        <authorList>
            <person name="Barrero R.A."/>
            <person name="Guerrero F.D."/>
            <person name="Moolhuijzen P."/>
            <person name="Goolsby J.A."/>
            <person name="Tidwell J."/>
            <person name="Bellgard S.E."/>
            <person name="Bellgard M.I."/>
        </authorList>
    </citation>
    <scope>NUCLEOTIDE SEQUENCE</scope>
    <source>
        <tissue evidence="2">Shoot tissue taken approximately 20 cm above the soil surface</tissue>
    </source>
</reference>
<name>A0A0A8YCK4_ARUDO</name>
<feature type="transmembrane region" description="Helical" evidence="1">
    <location>
        <begin position="12"/>
        <end position="35"/>
    </location>
</feature>
<dbReference type="EMBL" id="GBRH01274687">
    <property type="protein sequence ID" value="JAD23208.1"/>
    <property type="molecule type" value="Transcribed_RNA"/>
</dbReference>